<dbReference type="PANTHER" id="PTHR33463">
    <property type="entry name" value="NB-ARC DOMAIN-CONTAINING PROTEIN-RELATED"/>
    <property type="match status" value="1"/>
</dbReference>
<evidence type="ECO:0000313" key="3">
    <source>
        <dbReference type="EMBL" id="KAA8525313.1"/>
    </source>
</evidence>
<dbReference type="InterPro" id="IPR050905">
    <property type="entry name" value="Plant_NBS-LRR"/>
</dbReference>
<organism evidence="3 4">
    <name type="scientific">Nyssa sinensis</name>
    <dbReference type="NCBI Taxonomy" id="561372"/>
    <lineage>
        <taxon>Eukaryota</taxon>
        <taxon>Viridiplantae</taxon>
        <taxon>Streptophyta</taxon>
        <taxon>Embryophyta</taxon>
        <taxon>Tracheophyta</taxon>
        <taxon>Spermatophyta</taxon>
        <taxon>Magnoliopsida</taxon>
        <taxon>eudicotyledons</taxon>
        <taxon>Gunneridae</taxon>
        <taxon>Pentapetalae</taxon>
        <taxon>asterids</taxon>
        <taxon>Cornales</taxon>
        <taxon>Nyssaceae</taxon>
        <taxon>Nyssa</taxon>
    </lineage>
</organism>
<dbReference type="PANTHER" id="PTHR33463:SF187">
    <property type="entry name" value="AND NB-ARC DOMAIN DISEASE RESISTANCE PROTEIN, PUTATIVE-RELATED"/>
    <property type="match status" value="1"/>
</dbReference>
<keyword evidence="1" id="KW-0611">Plant defense</keyword>
<dbReference type="Gene3D" id="3.80.10.10">
    <property type="entry name" value="Ribonuclease Inhibitor"/>
    <property type="match status" value="1"/>
</dbReference>
<gene>
    <name evidence="3" type="ORF">F0562_007168</name>
</gene>
<dbReference type="EMBL" id="CM018046">
    <property type="protein sequence ID" value="KAA8525313.1"/>
    <property type="molecule type" value="Genomic_DNA"/>
</dbReference>
<dbReference type="SUPFAM" id="SSF52047">
    <property type="entry name" value="RNI-like"/>
    <property type="match status" value="1"/>
</dbReference>
<dbReference type="AlphaFoldDB" id="A0A5J5A348"/>
<protein>
    <recommendedName>
        <fullName evidence="2">Disease resistance protein At4g27190-like leucine-rich repeats domain-containing protein</fullName>
    </recommendedName>
</protein>
<dbReference type="Pfam" id="PF23247">
    <property type="entry name" value="LRR_RPS2"/>
    <property type="match status" value="1"/>
</dbReference>
<proteinExistence type="predicted"/>
<sequence>MYHLKLYVDYSKNDFSDKYDKKVSIRNCSLKGGGEEDRFLLPHNIQWLSIEACHDVNNLCDVSPSMNNARDLKKCLISGCDGIECILLLSFSNDIEAGEDTREESCCVPLQSLEILVLGCLTNLSALIKWGRQGGERVIIPLPPATFSNLKVLRISECHKIKKLFLLGLLQHLQNLKLISVNVSKEMKEIGEDEEGMGTCSSNNNSSSVFNNNATIFSLPKLKRFYLFDVPKLTSICKGVMACDSIEIISLFQCPQLKRLPFSLPLVNGQPSPPQVLKEIEIDKYDYNMGWRELLVWDHPSTKNVLQPFVKYWD</sequence>
<evidence type="ECO:0000256" key="1">
    <source>
        <dbReference type="ARBA" id="ARBA00022821"/>
    </source>
</evidence>
<keyword evidence="4" id="KW-1185">Reference proteome</keyword>
<evidence type="ECO:0000313" key="4">
    <source>
        <dbReference type="Proteomes" id="UP000325577"/>
    </source>
</evidence>
<accession>A0A5J5A348</accession>
<dbReference type="OrthoDB" id="1938824at2759"/>
<reference evidence="3 4" key="1">
    <citation type="submission" date="2019-09" db="EMBL/GenBank/DDBJ databases">
        <title>A chromosome-level genome assembly of the Chinese tupelo Nyssa sinensis.</title>
        <authorList>
            <person name="Yang X."/>
            <person name="Kang M."/>
            <person name="Yang Y."/>
            <person name="Xiong H."/>
            <person name="Wang M."/>
            <person name="Zhang Z."/>
            <person name="Wang Z."/>
            <person name="Wu H."/>
            <person name="Ma T."/>
            <person name="Liu J."/>
            <person name="Xi Z."/>
        </authorList>
    </citation>
    <scope>NUCLEOTIDE SEQUENCE [LARGE SCALE GENOMIC DNA]</scope>
    <source>
        <strain evidence="3">J267</strain>
        <tissue evidence="3">Leaf</tissue>
    </source>
</reference>
<evidence type="ECO:0000259" key="2">
    <source>
        <dbReference type="Pfam" id="PF23247"/>
    </source>
</evidence>
<dbReference type="InterPro" id="IPR032675">
    <property type="entry name" value="LRR_dom_sf"/>
</dbReference>
<dbReference type="Proteomes" id="UP000325577">
    <property type="component" value="Linkage Group LG3"/>
</dbReference>
<dbReference type="InterPro" id="IPR057135">
    <property type="entry name" value="At4g27190-like_LRR"/>
</dbReference>
<feature type="domain" description="Disease resistance protein At4g27190-like leucine-rich repeats" evidence="2">
    <location>
        <begin position="143"/>
        <end position="260"/>
    </location>
</feature>
<name>A0A5J5A348_9ASTE</name>